<sequence length="43" mass="4935">RTRSLVSMESMRRVTLIPTENDMELLFPAAAAIGFRERRSEPV</sequence>
<reference evidence="1 2" key="1">
    <citation type="journal article" date="2018" name="Nat. Ecol. Evol.">
        <title>Shark genomes provide insights into elasmobranch evolution and the origin of vertebrates.</title>
        <authorList>
            <person name="Hara Y"/>
            <person name="Yamaguchi K"/>
            <person name="Onimaru K"/>
            <person name="Kadota M"/>
            <person name="Koyanagi M"/>
            <person name="Keeley SD"/>
            <person name="Tatsumi K"/>
            <person name="Tanaka K"/>
            <person name="Motone F"/>
            <person name="Kageyama Y"/>
            <person name="Nozu R"/>
            <person name="Adachi N"/>
            <person name="Nishimura O"/>
            <person name="Nakagawa R"/>
            <person name="Tanegashima C"/>
            <person name="Kiyatake I"/>
            <person name="Matsumoto R"/>
            <person name="Murakumo K"/>
            <person name="Nishida K"/>
            <person name="Terakita A"/>
            <person name="Kuratani S"/>
            <person name="Sato K"/>
            <person name="Hyodo S Kuraku.S."/>
        </authorList>
    </citation>
    <scope>NUCLEOTIDE SEQUENCE [LARGE SCALE GENOMIC DNA]</scope>
</reference>
<feature type="non-terminal residue" evidence="1">
    <location>
        <position position="1"/>
    </location>
</feature>
<dbReference type="EMBL" id="BEZZ01177358">
    <property type="protein sequence ID" value="GCC46096.1"/>
    <property type="molecule type" value="Genomic_DNA"/>
</dbReference>
<organism evidence="1 2">
    <name type="scientific">Chiloscyllium punctatum</name>
    <name type="common">Brownbanded bambooshark</name>
    <name type="synonym">Hemiscyllium punctatum</name>
    <dbReference type="NCBI Taxonomy" id="137246"/>
    <lineage>
        <taxon>Eukaryota</taxon>
        <taxon>Metazoa</taxon>
        <taxon>Chordata</taxon>
        <taxon>Craniata</taxon>
        <taxon>Vertebrata</taxon>
        <taxon>Chondrichthyes</taxon>
        <taxon>Elasmobranchii</taxon>
        <taxon>Galeomorphii</taxon>
        <taxon>Galeoidea</taxon>
        <taxon>Orectolobiformes</taxon>
        <taxon>Hemiscylliidae</taxon>
        <taxon>Chiloscyllium</taxon>
    </lineage>
</organism>
<name>A0A401TTY5_CHIPU</name>
<gene>
    <name evidence="1" type="ORF">chiPu_0030206</name>
</gene>
<evidence type="ECO:0000313" key="2">
    <source>
        <dbReference type="Proteomes" id="UP000287033"/>
    </source>
</evidence>
<comment type="caution">
    <text evidence="1">The sequence shown here is derived from an EMBL/GenBank/DDBJ whole genome shotgun (WGS) entry which is preliminary data.</text>
</comment>
<proteinExistence type="predicted"/>
<accession>A0A401TTY5</accession>
<dbReference type="Proteomes" id="UP000287033">
    <property type="component" value="Unassembled WGS sequence"/>
</dbReference>
<evidence type="ECO:0000313" key="1">
    <source>
        <dbReference type="EMBL" id="GCC46096.1"/>
    </source>
</evidence>
<keyword evidence="2" id="KW-1185">Reference proteome</keyword>
<dbReference type="AlphaFoldDB" id="A0A401TTY5"/>
<protein>
    <submittedName>
        <fullName evidence="1">Uncharacterized protein</fullName>
    </submittedName>
</protein>